<dbReference type="Pfam" id="PF00400">
    <property type="entry name" value="WD40"/>
    <property type="match status" value="4"/>
</dbReference>
<evidence type="ECO:0000313" key="2">
    <source>
        <dbReference type="EnsemblPlants" id="EMT15575"/>
    </source>
</evidence>
<accession>N1QYE8</accession>
<organism evidence="2">
    <name type="scientific">Aegilops tauschii</name>
    <name type="common">Tausch's goatgrass</name>
    <name type="synonym">Aegilops squarrosa</name>
    <dbReference type="NCBI Taxonomy" id="37682"/>
    <lineage>
        <taxon>Eukaryota</taxon>
        <taxon>Viridiplantae</taxon>
        <taxon>Streptophyta</taxon>
        <taxon>Embryophyta</taxon>
        <taxon>Tracheophyta</taxon>
        <taxon>Spermatophyta</taxon>
        <taxon>Magnoliopsida</taxon>
        <taxon>Liliopsida</taxon>
        <taxon>Poales</taxon>
        <taxon>Poaceae</taxon>
        <taxon>BOP clade</taxon>
        <taxon>Pooideae</taxon>
        <taxon>Triticodae</taxon>
        <taxon>Triticeae</taxon>
        <taxon>Triticinae</taxon>
        <taxon>Aegilops</taxon>
    </lineage>
</organism>
<dbReference type="GO" id="GO:0140496">
    <property type="term" value="F:gamma-tubulin complex binding"/>
    <property type="evidence" value="ECO:0007669"/>
    <property type="project" value="InterPro"/>
</dbReference>
<protein>
    <submittedName>
        <fullName evidence="2">Uncharacterized protein</fullName>
    </submittedName>
</protein>
<dbReference type="GO" id="GO:0010968">
    <property type="term" value="P:regulation of microtubule nucleation"/>
    <property type="evidence" value="ECO:0007669"/>
    <property type="project" value="InterPro"/>
</dbReference>
<dbReference type="InterPro" id="IPR001680">
    <property type="entry name" value="WD40_rpt"/>
</dbReference>
<feature type="region of interest" description="Disordered" evidence="1">
    <location>
        <begin position="235"/>
        <end position="264"/>
    </location>
</feature>
<feature type="region of interest" description="Disordered" evidence="1">
    <location>
        <begin position="781"/>
        <end position="809"/>
    </location>
</feature>
<dbReference type="InterPro" id="IPR015943">
    <property type="entry name" value="WD40/YVTN_repeat-like_dom_sf"/>
</dbReference>
<dbReference type="GO" id="GO:0032467">
    <property type="term" value="P:positive regulation of cytokinesis"/>
    <property type="evidence" value="ECO:0007669"/>
    <property type="project" value="TreeGrafter"/>
</dbReference>
<feature type="region of interest" description="Disordered" evidence="1">
    <location>
        <begin position="603"/>
        <end position="630"/>
    </location>
</feature>
<feature type="compositionally biased region" description="Basic and acidic residues" evidence="1">
    <location>
        <begin position="561"/>
        <end position="570"/>
    </location>
</feature>
<evidence type="ECO:0000256" key="1">
    <source>
        <dbReference type="SAM" id="MobiDB-lite"/>
    </source>
</evidence>
<dbReference type="SUPFAM" id="SSF50978">
    <property type="entry name" value="WD40 repeat-like"/>
    <property type="match status" value="1"/>
</dbReference>
<dbReference type="Gene3D" id="2.130.10.10">
    <property type="entry name" value="YVTN repeat-like/Quinoprotein amine dehydrogenase"/>
    <property type="match status" value="3"/>
</dbReference>
<dbReference type="AlphaFoldDB" id="N1QYE8"/>
<proteinExistence type="predicted"/>
<feature type="compositionally biased region" description="Polar residues" evidence="1">
    <location>
        <begin position="781"/>
        <end position="790"/>
    </location>
</feature>
<dbReference type="PROSITE" id="PS50082">
    <property type="entry name" value="WD_REPEATS_2"/>
    <property type="match status" value="2"/>
</dbReference>
<dbReference type="EnsemblPlants" id="EMT15575">
    <property type="protein sequence ID" value="EMT15575"/>
    <property type="gene ID" value="F775_01095"/>
</dbReference>
<dbReference type="PROSITE" id="PS50294">
    <property type="entry name" value="WD_REPEATS_REGION"/>
    <property type="match status" value="1"/>
</dbReference>
<feature type="region of interest" description="Disordered" evidence="1">
    <location>
        <begin position="549"/>
        <end position="570"/>
    </location>
</feature>
<dbReference type="PANTHER" id="PTHR45096:SF1">
    <property type="entry name" value="PROTEIN NEDD1"/>
    <property type="match status" value="1"/>
</dbReference>
<dbReference type="PANTHER" id="PTHR45096">
    <property type="entry name" value="PROTEIN NEDD1"/>
    <property type="match status" value="1"/>
</dbReference>
<dbReference type="GO" id="GO:0005828">
    <property type="term" value="C:kinetochore microtubule"/>
    <property type="evidence" value="ECO:0007669"/>
    <property type="project" value="TreeGrafter"/>
</dbReference>
<dbReference type="InterPro" id="IPR044621">
    <property type="entry name" value="NEDD1"/>
</dbReference>
<dbReference type="SMART" id="SM00320">
    <property type="entry name" value="WD40"/>
    <property type="match status" value="6"/>
</dbReference>
<dbReference type="GO" id="GO:0000919">
    <property type="term" value="P:cell plate assembly"/>
    <property type="evidence" value="ECO:0007669"/>
    <property type="project" value="TreeGrafter"/>
</dbReference>
<dbReference type="GO" id="GO:2000694">
    <property type="term" value="P:regulation of phragmoplast microtubule organization"/>
    <property type="evidence" value="ECO:0007669"/>
    <property type="project" value="TreeGrafter"/>
</dbReference>
<reference evidence="2" key="1">
    <citation type="submission" date="2015-06" db="UniProtKB">
        <authorList>
            <consortium name="EnsemblPlants"/>
        </authorList>
    </citation>
    <scope>IDENTIFICATION</scope>
</reference>
<feature type="compositionally biased region" description="Low complexity" evidence="1">
    <location>
        <begin position="240"/>
        <end position="252"/>
    </location>
</feature>
<dbReference type="InterPro" id="IPR036322">
    <property type="entry name" value="WD40_repeat_dom_sf"/>
</dbReference>
<name>N1QYE8_AEGTA</name>
<sequence>MGFVDPAAPLLATCGGDTVKLFDVTVESGDPCVLAYSPAPGHPVNAVKWNHTNLIVASAGDDKKISLWHKKGQNVGQLPTSTVDRGDDIEQCNNQTYSDTFYSIVSVTCLFYYTHDESIYSISFSNKGSRYLCSGGSGHIVRIWDLQRKRCIKWLSGHTDTITGVMYNCKDEHLASISMKGDLILHNLASGARAAELSDPNGQVLRVLDYSHNSRHILATAGDDGSVHLWDTTARTPKRAPSGSTSSPTTPSASPPPSVTLQKSPGLPLTAVWMPDGWFPIPDVEDARIQELGRWTVAWHVGLVGDGRLRLASDGGVRAGLDQHLPSHLLQVSWLKQHSAPTSGVCISPSSDKIIATVGLDKKLYTLDSASRRATHTIPHDAPFSSLAYNDDGTILAAGTNSGRVVFYDVRGKPQPLTILRAYNSSEAVTSLCWQRSKPVIVSENSSSEVALLGGTSEDSILMPDPLPSATPSTFPSGAGITSLRSSLTGNTSGFLSTSKSSTAEETPYRARPLSGGPLSKLQAPRGNFSIKDDMDVFSPLVDVQPFTPSSNSWWDEQGSDETKKDDKSGDKKLLATRKFQYMEGNRCQLSLLNFVLQDGASSASSSPVPSWKSEPSISPPESSTGNALPDRLTHRQQISRFGQSAFQTGSLAFAGLQDSASSTSLSLKGSLTSNILMNLQNKGILSNTQSSLETSSASLQTSVSSSFMSKTLPSVNSDLPGAAPSKSAWKPSTLTDRLSTSSVFSEGLASAFGSPKSKKTGAETKDELLTSLLSRQEAPMTSSSGSLLASNGVVPPQLPTSGSSADQQGASSFSLQYVQRMLEESLGSVHKSIHEDVRNLHIELLRQFHMQEKLSLFVVVVAYTTVLANDGNVWRYELGPGEAGRPDQGSAATEKGKPAAPTSASLICSFGVQFDMWKIAILAGFREWLGVGDGD</sequence>
<feature type="compositionally biased region" description="Low complexity" evidence="1">
    <location>
        <begin position="603"/>
        <end position="624"/>
    </location>
</feature>
<feature type="compositionally biased region" description="Polar residues" evidence="1">
    <location>
        <begin position="483"/>
        <end position="505"/>
    </location>
</feature>
<dbReference type="GO" id="GO:0060236">
    <property type="term" value="P:regulation of mitotic spindle organization"/>
    <property type="evidence" value="ECO:0007669"/>
    <property type="project" value="TreeGrafter"/>
</dbReference>
<feature type="region of interest" description="Disordered" evidence="1">
    <location>
        <begin position="461"/>
        <end position="526"/>
    </location>
</feature>
<feature type="region of interest" description="Disordered" evidence="1">
    <location>
        <begin position="880"/>
        <end position="901"/>
    </location>
</feature>